<protein>
    <recommendedName>
        <fullName evidence="6">Flavin-containing monooxygenase</fullName>
    </recommendedName>
</protein>
<dbReference type="PANTHER" id="PTHR43539">
    <property type="entry name" value="FLAVIN-BINDING MONOOXYGENASE-LIKE PROTEIN (AFU_ORTHOLOGUE AFUA_4G09220)"/>
    <property type="match status" value="1"/>
</dbReference>
<dbReference type="PRINTS" id="PR00469">
    <property type="entry name" value="PNDRDTASEII"/>
</dbReference>
<evidence type="ECO:0000313" key="4">
    <source>
        <dbReference type="EMBL" id="KAL0948592.1"/>
    </source>
</evidence>
<evidence type="ECO:0000256" key="3">
    <source>
        <dbReference type="ARBA" id="ARBA00023002"/>
    </source>
</evidence>
<reference evidence="5" key="1">
    <citation type="submission" date="2024-06" db="EMBL/GenBank/DDBJ databases">
        <title>Multi-omics analyses provide insights into the biosynthesis of the anticancer antibiotic pleurotin in Hohenbuehelia grisea.</title>
        <authorList>
            <person name="Weaver J.A."/>
            <person name="Alberti F."/>
        </authorList>
    </citation>
    <scope>NUCLEOTIDE SEQUENCE [LARGE SCALE GENOMIC DNA]</scope>
    <source>
        <strain evidence="5">T-177</strain>
    </source>
</reference>
<gene>
    <name evidence="4" type="ORF">HGRIS_011150</name>
</gene>
<keyword evidence="1" id="KW-0285">Flavoprotein</keyword>
<dbReference type="SUPFAM" id="SSF54427">
    <property type="entry name" value="NTF2-like"/>
    <property type="match status" value="1"/>
</dbReference>
<dbReference type="InterPro" id="IPR020946">
    <property type="entry name" value="Flavin_mOase-like"/>
</dbReference>
<organism evidence="4 5">
    <name type="scientific">Hohenbuehelia grisea</name>
    <dbReference type="NCBI Taxonomy" id="104357"/>
    <lineage>
        <taxon>Eukaryota</taxon>
        <taxon>Fungi</taxon>
        <taxon>Dikarya</taxon>
        <taxon>Basidiomycota</taxon>
        <taxon>Agaricomycotina</taxon>
        <taxon>Agaricomycetes</taxon>
        <taxon>Agaricomycetidae</taxon>
        <taxon>Agaricales</taxon>
        <taxon>Pleurotineae</taxon>
        <taxon>Pleurotaceae</taxon>
        <taxon>Hohenbuehelia</taxon>
    </lineage>
</organism>
<dbReference type="InterPro" id="IPR036188">
    <property type="entry name" value="FAD/NAD-bd_sf"/>
</dbReference>
<dbReference type="Proteomes" id="UP001556367">
    <property type="component" value="Unassembled WGS sequence"/>
</dbReference>
<dbReference type="InterPro" id="IPR050982">
    <property type="entry name" value="Auxin_biosynth/cation_transpt"/>
</dbReference>
<evidence type="ECO:0000313" key="5">
    <source>
        <dbReference type="Proteomes" id="UP001556367"/>
    </source>
</evidence>
<keyword evidence="2" id="KW-0274">FAD</keyword>
<evidence type="ECO:0000256" key="1">
    <source>
        <dbReference type="ARBA" id="ARBA00022630"/>
    </source>
</evidence>
<dbReference type="PANTHER" id="PTHR43539:SF68">
    <property type="entry name" value="FLAVIN-BINDING MONOOXYGENASE-LIKE PROTEIN (AFU_ORTHOLOGUE AFUA_4G09220)"/>
    <property type="match status" value="1"/>
</dbReference>
<dbReference type="Pfam" id="PF00743">
    <property type="entry name" value="FMO-like"/>
    <property type="match status" value="1"/>
</dbReference>
<proteinExistence type="predicted"/>
<dbReference type="InterPro" id="IPR032710">
    <property type="entry name" value="NTF2-like_dom_sf"/>
</dbReference>
<keyword evidence="3" id="KW-0560">Oxidoreductase</keyword>
<dbReference type="Gene3D" id="3.50.50.60">
    <property type="entry name" value="FAD/NAD(P)-binding domain"/>
    <property type="match status" value="1"/>
</dbReference>
<keyword evidence="5" id="KW-1185">Reference proteome</keyword>
<evidence type="ECO:0008006" key="6">
    <source>
        <dbReference type="Google" id="ProtNLM"/>
    </source>
</evidence>
<dbReference type="SUPFAM" id="SSF51905">
    <property type="entry name" value="FAD/NAD(P)-binding domain"/>
    <property type="match status" value="1"/>
</dbReference>
<evidence type="ECO:0000256" key="2">
    <source>
        <dbReference type="ARBA" id="ARBA00022827"/>
    </source>
</evidence>
<dbReference type="EMBL" id="JASNQZ010000014">
    <property type="protein sequence ID" value="KAL0948592.1"/>
    <property type="molecule type" value="Genomic_DNA"/>
</dbReference>
<name>A0ABR3IYZ2_9AGAR</name>
<sequence length="595" mass="66187">MFSIQFTLQMPHSSLIMNNCNDIASSWLRDFSNSLVSAEVDAVASSFHPDGWFRDLLVFTWDNRSLEGHDNIRKYLADTLARAKITDVTLEERPHLKPVFGNVTPRHQGVEAGFTFQSNIALGEGFFRLTQNEESGEWKALSVYMAVRDLKGHEELGPESGVYGGHTIPWDQVWRERCAYAEKNVDVLIIGAGQTGLNIGARFKQMGLQTIIVEKNRRVGDVWRKRYPTLTLHTPRTQHPMLYQPFPKNWPMFTPRDKLANWFEQYAQSQDLMVWTNSRPLPVPAYDQESKRWSVSIDRDGTIVELRPSHIIVACGTLGSPQVPRIPNSNEFAGSIIHTGSFNGAAPFTGKRVIVVGAGNTSADVCQDLVTHNAAEVTVVQRSSSCVISVNTVKDRLLAMWPEGVPTEISDFKSASMPFGLLKKIFIDGADDAWALEKEMHDGLRKAGLQLNMGPSGAGQLTLVYERLGGYWLDVGCAKLIAGGQVKVKQGVEVDHFTKDGVVYTDGSTQEADVVVFATGYRNIREDMKDLFGDEVISKTGEVWGLDSEDEVKGAYRPSGHPGLWFAAGDFFHSRYMSKRTGLEIKAIQLGLRTA</sequence>
<accession>A0ABR3IYZ2</accession>
<comment type="caution">
    <text evidence="4">The sequence shown here is derived from an EMBL/GenBank/DDBJ whole genome shotgun (WGS) entry which is preliminary data.</text>
</comment>